<sequence>MPEHVLAHTPIGKISNRNIPLSVLLLSFILWLLGMVDGTHPAMFCSGLIISWIYLRFYQRHSNGSKGDTADSFTFVSFFPNVMQPPIAVIGNSIFSIFVKIGICKNRASRGLPQTTSAIHIPLSGVDPHDMERRRQIALKALSERLSKSSQDPSKQLLLPKPIPMANSFKSSTHTARQHSQFVPSKDHTNKQGFNFKIEERTTQASDPTPTTTVDTIVSIPEPDIYDKDNNKG</sequence>
<proteinExistence type="predicted"/>
<protein>
    <submittedName>
        <fullName evidence="7">Putative conserved plasma membrane protein</fullName>
    </submittedName>
</protein>
<keyword evidence="4 6" id="KW-0472">Membrane</keyword>
<feature type="transmembrane region" description="Helical" evidence="6">
    <location>
        <begin position="18"/>
        <end position="35"/>
    </location>
</feature>
<feature type="compositionally biased region" description="Polar residues" evidence="5">
    <location>
        <begin position="170"/>
        <end position="183"/>
    </location>
</feature>
<dbReference type="PANTHER" id="PTHR13377:SF3">
    <property type="entry name" value="TRANSMEMBRANE PROTEIN 115"/>
    <property type="match status" value="1"/>
</dbReference>
<keyword evidence="3 6" id="KW-1133">Transmembrane helix</keyword>
<reference evidence="7" key="1">
    <citation type="submission" date="2020-03" db="EMBL/GenBank/DDBJ databases">
        <title>Transcriptomic Profiling of the Digestive Tract of the Rat Flea, Xenopsylla cheopis, Following Blood Feeding and Infection with Yersinia pestis.</title>
        <authorList>
            <person name="Bland D.M."/>
            <person name="Martens C.A."/>
            <person name="Virtaneva K."/>
            <person name="Kanakabandi K."/>
            <person name="Long D."/>
            <person name="Rosenke R."/>
            <person name="Saturday G.A."/>
            <person name="Hoyt F.H."/>
            <person name="Bruno D.P."/>
            <person name="Ribeiro J.M.C."/>
            <person name="Hinnebusch J."/>
        </authorList>
    </citation>
    <scope>NUCLEOTIDE SEQUENCE</scope>
</reference>
<feature type="region of interest" description="Disordered" evidence="5">
    <location>
        <begin position="170"/>
        <end position="233"/>
    </location>
</feature>
<comment type="subcellular location">
    <subcellularLocation>
        <location evidence="1">Membrane</location>
        <topology evidence="1">Multi-pass membrane protein</topology>
    </subcellularLocation>
</comment>
<dbReference type="GO" id="GO:0005794">
    <property type="term" value="C:Golgi apparatus"/>
    <property type="evidence" value="ECO:0007669"/>
    <property type="project" value="TreeGrafter"/>
</dbReference>
<dbReference type="EMBL" id="GIIL01006422">
    <property type="protein sequence ID" value="NOV50148.1"/>
    <property type="molecule type" value="Transcribed_RNA"/>
</dbReference>
<evidence type="ECO:0000256" key="4">
    <source>
        <dbReference type="ARBA" id="ARBA00023136"/>
    </source>
</evidence>
<dbReference type="InterPro" id="IPR013861">
    <property type="entry name" value="TMEM115/Pdh1/Rbl19"/>
</dbReference>
<dbReference type="GO" id="GO:0016020">
    <property type="term" value="C:membrane"/>
    <property type="evidence" value="ECO:0007669"/>
    <property type="project" value="UniProtKB-SubCell"/>
</dbReference>
<evidence type="ECO:0000256" key="3">
    <source>
        <dbReference type="ARBA" id="ARBA00022989"/>
    </source>
</evidence>
<evidence type="ECO:0000256" key="2">
    <source>
        <dbReference type="ARBA" id="ARBA00022692"/>
    </source>
</evidence>
<name>A0A6M2DYJ5_XENCH</name>
<dbReference type="AlphaFoldDB" id="A0A6M2DYJ5"/>
<dbReference type="PANTHER" id="PTHR13377">
    <property type="entry name" value="PLACENTAL PROTEIN 6"/>
    <property type="match status" value="1"/>
</dbReference>
<accession>A0A6M2DYJ5</accession>
<dbReference type="GO" id="GO:0006890">
    <property type="term" value="P:retrograde vesicle-mediated transport, Golgi to endoplasmic reticulum"/>
    <property type="evidence" value="ECO:0007669"/>
    <property type="project" value="InterPro"/>
</dbReference>
<evidence type="ECO:0000313" key="7">
    <source>
        <dbReference type="EMBL" id="NOV50148.1"/>
    </source>
</evidence>
<evidence type="ECO:0000256" key="6">
    <source>
        <dbReference type="SAM" id="Phobius"/>
    </source>
</evidence>
<evidence type="ECO:0000256" key="5">
    <source>
        <dbReference type="SAM" id="MobiDB-lite"/>
    </source>
</evidence>
<evidence type="ECO:0000256" key="1">
    <source>
        <dbReference type="ARBA" id="ARBA00004141"/>
    </source>
</evidence>
<organism evidence="7">
    <name type="scientific">Xenopsylla cheopis</name>
    <name type="common">Oriental rat flea</name>
    <name type="synonym">Pulex cheopis</name>
    <dbReference type="NCBI Taxonomy" id="163159"/>
    <lineage>
        <taxon>Eukaryota</taxon>
        <taxon>Metazoa</taxon>
        <taxon>Ecdysozoa</taxon>
        <taxon>Arthropoda</taxon>
        <taxon>Hexapoda</taxon>
        <taxon>Insecta</taxon>
        <taxon>Pterygota</taxon>
        <taxon>Neoptera</taxon>
        <taxon>Endopterygota</taxon>
        <taxon>Siphonaptera</taxon>
        <taxon>Pulicidae</taxon>
        <taxon>Xenopsyllinae</taxon>
        <taxon>Xenopsylla</taxon>
    </lineage>
</organism>
<feature type="compositionally biased region" description="Low complexity" evidence="5">
    <location>
        <begin position="208"/>
        <end position="220"/>
    </location>
</feature>
<keyword evidence="2 6" id="KW-0812">Transmembrane</keyword>